<protein>
    <submittedName>
        <fullName evidence="1">Uncharacterized protein</fullName>
    </submittedName>
</protein>
<dbReference type="Proteomes" id="UP000827092">
    <property type="component" value="Unassembled WGS sequence"/>
</dbReference>
<evidence type="ECO:0000313" key="2">
    <source>
        <dbReference type="Proteomes" id="UP000827092"/>
    </source>
</evidence>
<sequence>MSNTLNEYKQSELYKRFNKQESSRNSELLDGWISAARKEGLTNVPESLEALRDWFQEITNFARFGFGLQNVFVGAFLSPILSELKKAHCKILALEKDTDDLANRSFSERKEVILLTVENVKLMGTSKELQNIINVLEAKEEVFSDMKNSLDGWFADSSKGFLSDLNKETRELKGLVTAILANACERDTEFERRCHELTNSIKEARTAEIRARDEARAVEQRTVDALAAREVTLLDSLAGFSSDFNNRILPILERIESLPATESLTPRPPVEVSKQMSAAPAVVPLRHKDTVQGKPQLIIELD</sequence>
<name>A0AAV6TV46_9ARAC</name>
<comment type="caution">
    <text evidence="1">The sequence shown here is derived from an EMBL/GenBank/DDBJ whole genome shotgun (WGS) entry which is preliminary data.</text>
</comment>
<gene>
    <name evidence="1" type="ORF">JTE90_018872</name>
</gene>
<proteinExistence type="predicted"/>
<dbReference type="AlphaFoldDB" id="A0AAV6TV46"/>
<organism evidence="1 2">
    <name type="scientific">Oedothorax gibbosus</name>
    <dbReference type="NCBI Taxonomy" id="931172"/>
    <lineage>
        <taxon>Eukaryota</taxon>
        <taxon>Metazoa</taxon>
        <taxon>Ecdysozoa</taxon>
        <taxon>Arthropoda</taxon>
        <taxon>Chelicerata</taxon>
        <taxon>Arachnida</taxon>
        <taxon>Araneae</taxon>
        <taxon>Araneomorphae</taxon>
        <taxon>Entelegynae</taxon>
        <taxon>Araneoidea</taxon>
        <taxon>Linyphiidae</taxon>
        <taxon>Erigoninae</taxon>
        <taxon>Oedothorax</taxon>
    </lineage>
</organism>
<dbReference type="EMBL" id="JAFNEN010000983">
    <property type="protein sequence ID" value="KAG8175579.1"/>
    <property type="molecule type" value="Genomic_DNA"/>
</dbReference>
<keyword evidence="2" id="KW-1185">Reference proteome</keyword>
<reference evidence="1 2" key="1">
    <citation type="journal article" date="2022" name="Nat. Ecol. Evol.">
        <title>A masculinizing supergene underlies an exaggerated male reproductive morph in a spider.</title>
        <authorList>
            <person name="Hendrickx F."/>
            <person name="De Corte Z."/>
            <person name="Sonet G."/>
            <person name="Van Belleghem S.M."/>
            <person name="Kostlbacher S."/>
            <person name="Vangestel C."/>
        </authorList>
    </citation>
    <scope>NUCLEOTIDE SEQUENCE [LARGE SCALE GENOMIC DNA]</scope>
    <source>
        <strain evidence="1">W744_W776</strain>
    </source>
</reference>
<evidence type="ECO:0000313" key="1">
    <source>
        <dbReference type="EMBL" id="KAG8175579.1"/>
    </source>
</evidence>
<accession>A0AAV6TV46</accession>